<gene>
    <name evidence="6" type="primary">kpsT_2</name>
    <name evidence="6" type="ORF">TRM7615_04891</name>
</gene>
<evidence type="ECO:0000313" key="7">
    <source>
        <dbReference type="Proteomes" id="UP000244898"/>
    </source>
</evidence>
<evidence type="ECO:0000256" key="1">
    <source>
        <dbReference type="ARBA" id="ARBA00005417"/>
    </source>
</evidence>
<dbReference type="InterPro" id="IPR017871">
    <property type="entry name" value="ABC_transporter-like_CS"/>
</dbReference>
<dbReference type="Pfam" id="PF00005">
    <property type="entry name" value="ABC_tran"/>
    <property type="match status" value="1"/>
</dbReference>
<accession>A0A2R8CGG6</accession>
<dbReference type="InterPro" id="IPR050683">
    <property type="entry name" value="Bact_Polysacc_Export_ATP-bd"/>
</dbReference>
<dbReference type="GO" id="GO:0016887">
    <property type="term" value="F:ATP hydrolysis activity"/>
    <property type="evidence" value="ECO:0007669"/>
    <property type="project" value="InterPro"/>
</dbReference>
<dbReference type="PROSITE" id="PS50893">
    <property type="entry name" value="ABC_TRANSPORTER_2"/>
    <property type="match status" value="1"/>
</dbReference>
<dbReference type="PANTHER" id="PTHR46743:SF2">
    <property type="entry name" value="TEICHOIC ACIDS EXPORT ATP-BINDING PROTEIN TAGH"/>
    <property type="match status" value="1"/>
</dbReference>
<evidence type="ECO:0000313" key="6">
    <source>
        <dbReference type="EMBL" id="SPJ31348.1"/>
    </source>
</evidence>
<dbReference type="AlphaFoldDB" id="A0A2R8CGG6"/>
<protein>
    <submittedName>
        <fullName evidence="6">Polysialic acid transport ATP-binding protein KpsT</fullName>
    </submittedName>
</protein>
<keyword evidence="4 6" id="KW-0067">ATP-binding</keyword>
<evidence type="ECO:0000256" key="2">
    <source>
        <dbReference type="ARBA" id="ARBA00022448"/>
    </source>
</evidence>
<keyword evidence="2" id="KW-0813">Transport</keyword>
<keyword evidence="3" id="KW-0547">Nucleotide-binding</keyword>
<dbReference type="InterPro" id="IPR003593">
    <property type="entry name" value="AAA+_ATPase"/>
</dbReference>
<dbReference type="OrthoDB" id="9778870at2"/>
<dbReference type="GO" id="GO:0005524">
    <property type="term" value="F:ATP binding"/>
    <property type="evidence" value="ECO:0007669"/>
    <property type="project" value="UniProtKB-KW"/>
</dbReference>
<dbReference type="RefSeq" id="WP_108792558.1">
    <property type="nucleotide sequence ID" value="NZ_ONZG01000020.1"/>
</dbReference>
<dbReference type="InterPro" id="IPR015860">
    <property type="entry name" value="ABC_transpr_TagH-like"/>
</dbReference>
<dbReference type="InterPro" id="IPR027417">
    <property type="entry name" value="P-loop_NTPase"/>
</dbReference>
<evidence type="ECO:0000256" key="4">
    <source>
        <dbReference type="ARBA" id="ARBA00022840"/>
    </source>
</evidence>
<dbReference type="GO" id="GO:0016020">
    <property type="term" value="C:membrane"/>
    <property type="evidence" value="ECO:0007669"/>
    <property type="project" value="InterPro"/>
</dbReference>
<sequence>MIRLENVCKSFRVGTGYKVVANNVSFEIPKGRAVGLLGRNGSGKSTLMQMLAGSMKPDSGRIVTTGSVSWPVGFQGSFHRDLSGAQNARFLARVYGVDTQELLDFVQDFSELGKHFFEPVRNYSSGMRSRLGFSCSMGIKFDTYLIDEVTAVGDAAFKRKCEEMLLDRLKDSGALFVSHNMSDVRKICYSGAVLEGGSFSFYTHVEKAIRLHENNLKYRSPPE</sequence>
<evidence type="ECO:0000256" key="3">
    <source>
        <dbReference type="ARBA" id="ARBA00022741"/>
    </source>
</evidence>
<dbReference type="SMART" id="SM00382">
    <property type="entry name" value="AAA"/>
    <property type="match status" value="1"/>
</dbReference>
<dbReference type="Gene3D" id="3.40.50.300">
    <property type="entry name" value="P-loop containing nucleotide triphosphate hydrolases"/>
    <property type="match status" value="1"/>
</dbReference>
<feature type="domain" description="ABC transporter" evidence="5">
    <location>
        <begin position="2"/>
        <end position="221"/>
    </location>
</feature>
<dbReference type="SUPFAM" id="SSF52540">
    <property type="entry name" value="P-loop containing nucleoside triphosphate hydrolases"/>
    <property type="match status" value="1"/>
</dbReference>
<dbReference type="GO" id="GO:0140359">
    <property type="term" value="F:ABC-type transporter activity"/>
    <property type="evidence" value="ECO:0007669"/>
    <property type="project" value="InterPro"/>
</dbReference>
<organism evidence="6 7">
    <name type="scientific">Falsiruegeria mediterranea M17</name>
    <dbReference type="NCBI Taxonomy" id="1200281"/>
    <lineage>
        <taxon>Bacteria</taxon>
        <taxon>Pseudomonadati</taxon>
        <taxon>Pseudomonadota</taxon>
        <taxon>Alphaproteobacteria</taxon>
        <taxon>Rhodobacterales</taxon>
        <taxon>Roseobacteraceae</taxon>
        <taxon>Falsiruegeria</taxon>
    </lineage>
</organism>
<reference evidence="7" key="1">
    <citation type="submission" date="2018-03" db="EMBL/GenBank/DDBJ databases">
        <authorList>
            <person name="Rodrigo-Torres L."/>
            <person name="Arahal R. D."/>
            <person name="Lucena T."/>
        </authorList>
    </citation>
    <scope>NUCLEOTIDE SEQUENCE [LARGE SCALE GENOMIC DNA]</scope>
    <source>
        <strain evidence="7">CECT 7615</strain>
    </source>
</reference>
<dbReference type="CDD" id="cd03220">
    <property type="entry name" value="ABC_KpsT_Wzt"/>
    <property type="match status" value="1"/>
</dbReference>
<name>A0A2R8CGG6_9RHOB</name>
<dbReference type="EMBL" id="ONZG01000020">
    <property type="protein sequence ID" value="SPJ31348.1"/>
    <property type="molecule type" value="Genomic_DNA"/>
</dbReference>
<dbReference type="Proteomes" id="UP000244898">
    <property type="component" value="Unassembled WGS sequence"/>
</dbReference>
<dbReference type="PROSITE" id="PS00211">
    <property type="entry name" value="ABC_TRANSPORTER_1"/>
    <property type="match status" value="1"/>
</dbReference>
<keyword evidence="7" id="KW-1185">Reference proteome</keyword>
<dbReference type="InterPro" id="IPR003439">
    <property type="entry name" value="ABC_transporter-like_ATP-bd"/>
</dbReference>
<proteinExistence type="inferred from homology"/>
<evidence type="ECO:0000259" key="5">
    <source>
        <dbReference type="PROSITE" id="PS50893"/>
    </source>
</evidence>
<dbReference type="PANTHER" id="PTHR46743">
    <property type="entry name" value="TEICHOIC ACIDS EXPORT ATP-BINDING PROTEIN TAGH"/>
    <property type="match status" value="1"/>
</dbReference>
<comment type="similarity">
    <text evidence="1">Belongs to the ABC transporter superfamily.</text>
</comment>